<feature type="transmembrane region" description="Helical" evidence="1">
    <location>
        <begin position="351"/>
        <end position="374"/>
    </location>
</feature>
<evidence type="ECO:0000313" key="2">
    <source>
        <dbReference type="EMBL" id="SHK19924.1"/>
    </source>
</evidence>
<feature type="transmembrane region" description="Helical" evidence="1">
    <location>
        <begin position="426"/>
        <end position="444"/>
    </location>
</feature>
<dbReference type="AlphaFoldDB" id="A0A1M6QHX8"/>
<accession>A0A1M6QHX8</accession>
<keyword evidence="1" id="KW-0812">Transmembrane</keyword>
<protein>
    <submittedName>
        <fullName evidence="2">Uncharacterized protein</fullName>
    </submittedName>
</protein>
<feature type="transmembrane region" description="Helical" evidence="1">
    <location>
        <begin position="174"/>
        <end position="192"/>
    </location>
</feature>
<dbReference type="Pfam" id="PF18940">
    <property type="entry name" value="DUF5687"/>
    <property type="match status" value="1"/>
</dbReference>
<dbReference type="EMBL" id="FRAU01000001">
    <property type="protein sequence ID" value="SHK19924.1"/>
    <property type="molecule type" value="Genomic_DNA"/>
</dbReference>
<gene>
    <name evidence="2" type="ORF">SAMN04488087_0633</name>
</gene>
<sequence>MRPQRSRLRLLVGLWHRCASRQRALVQHPVERWLLRIVLGLSIAGAFVWGLLAAWMLPLRSLSLHTLHSALLGLLLLWPLLLSLWQSGPQLPVHAWLVWPVTRNWLAHGLQMLSLLHAGNAWLLLFLLGIWAKGIAPSFSLASNLGWLATAGLLLTLAQWITNGLRILRYSYPTSYVLIWLGGIVGIGLLSTQDGLSWLAGQTLDRALNQPASVLWILLVVNICCYLLSLLPIRKSLFVDHPFMFPLSSALSTRPRWTASGIWRLVRLQLLLIWRHRFTRMMLFLPLLFGLMGSIQFGVGLQQNAWIYTATGTGFLLGSSLHFLIHMLSWQSTYAAALFTWPISYQDLGRATLWVALGPASTGFLTGAGIVFLIDPSVLIHLLVLYGYLVGWVHPILLWQMPLHGVRVQLHPQSVSPSGPPHRRPFRLIGLVLLLIGLAVGGITAGKWGLLMLALLGGVGLLMLPLWLDLFEVQMHRQKHSLLVHLQAV</sequence>
<keyword evidence="1" id="KW-1133">Transmembrane helix</keyword>
<feature type="transmembrane region" description="Helical" evidence="1">
    <location>
        <begin position="281"/>
        <end position="299"/>
    </location>
</feature>
<feature type="transmembrane region" description="Helical" evidence="1">
    <location>
        <begin position="105"/>
        <end position="132"/>
    </location>
</feature>
<feature type="transmembrane region" description="Helical" evidence="1">
    <location>
        <begin position="450"/>
        <end position="471"/>
    </location>
</feature>
<reference evidence="3" key="1">
    <citation type="submission" date="2016-11" db="EMBL/GenBank/DDBJ databases">
        <authorList>
            <person name="Varghese N."/>
            <person name="Submissions S."/>
        </authorList>
    </citation>
    <scope>NUCLEOTIDE SEQUENCE [LARGE SCALE GENOMIC DNA]</scope>
    <source>
        <strain evidence="3">DSM 22212</strain>
    </source>
</reference>
<feature type="transmembrane region" description="Helical" evidence="1">
    <location>
        <begin position="144"/>
        <end position="162"/>
    </location>
</feature>
<name>A0A1M6QHX8_9BACT</name>
<keyword evidence="3" id="KW-1185">Reference proteome</keyword>
<keyword evidence="1" id="KW-0472">Membrane</keyword>
<feature type="transmembrane region" description="Helical" evidence="1">
    <location>
        <begin position="213"/>
        <end position="234"/>
    </location>
</feature>
<evidence type="ECO:0000256" key="1">
    <source>
        <dbReference type="SAM" id="Phobius"/>
    </source>
</evidence>
<proteinExistence type="predicted"/>
<feature type="transmembrane region" description="Helical" evidence="1">
    <location>
        <begin position="67"/>
        <end position="85"/>
    </location>
</feature>
<dbReference type="Proteomes" id="UP000185812">
    <property type="component" value="Unassembled WGS sequence"/>
</dbReference>
<feature type="transmembrane region" description="Helical" evidence="1">
    <location>
        <begin position="380"/>
        <end position="399"/>
    </location>
</feature>
<evidence type="ECO:0000313" key="3">
    <source>
        <dbReference type="Proteomes" id="UP000185812"/>
    </source>
</evidence>
<organism evidence="2 3">
    <name type="scientific">Rhodothermus profundi</name>
    <dbReference type="NCBI Taxonomy" id="633813"/>
    <lineage>
        <taxon>Bacteria</taxon>
        <taxon>Pseudomonadati</taxon>
        <taxon>Rhodothermota</taxon>
        <taxon>Rhodothermia</taxon>
        <taxon>Rhodothermales</taxon>
        <taxon>Rhodothermaceae</taxon>
        <taxon>Rhodothermus</taxon>
    </lineage>
</organism>
<feature type="transmembrane region" description="Helical" evidence="1">
    <location>
        <begin position="33"/>
        <end position="55"/>
    </location>
</feature>
<dbReference type="InterPro" id="IPR043742">
    <property type="entry name" value="DUF5687"/>
</dbReference>
<dbReference type="RefSeq" id="WP_143149551.1">
    <property type="nucleotide sequence ID" value="NZ_FRAU01000001.1"/>
</dbReference>